<keyword evidence="8" id="KW-1185">Reference proteome</keyword>
<reference evidence="6" key="3">
    <citation type="submission" date="2011-03" db="EMBL/GenBank/DDBJ databases">
        <title>Annotation of Magnaporthe poae ATCC 64411.</title>
        <authorList>
            <person name="Ma L.-J."/>
            <person name="Dead R."/>
            <person name="Young S.K."/>
            <person name="Zeng Q."/>
            <person name="Gargeya S."/>
            <person name="Fitzgerald M."/>
            <person name="Haas B."/>
            <person name="Abouelleil A."/>
            <person name="Alvarado L."/>
            <person name="Arachchi H.M."/>
            <person name="Berlin A."/>
            <person name="Brown A."/>
            <person name="Chapman S.B."/>
            <person name="Chen Z."/>
            <person name="Dunbar C."/>
            <person name="Freedman E."/>
            <person name="Gearin G."/>
            <person name="Gellesch M."/>
            <person name="Goldberg J."/>
            <person name="Griggs A."/>
            <person name="Gujja S."/>
            <person name="Heiman D."/>
            <person name="Howarth C."/>
            <person name="Larson L."/>
            <person name="Lui A."/>
            <person name="MacDonald P.J.P."/>
            <person name="Mehta T."/>
            <person name="Montmayeur A."/>
            <person name="Murphy C."/>
            <person name="Neiman D."/>
            <person name="Pearson M."/>
            <person name="Priest M."/>
            <person name="Roberts A."/>
            <person name="Saif S."/>
            <person name="Shea T."/>
            <person name="Shenoy N."/>
            <person name="Sisk P."/>
            <person name="Stolte C."/>
            <person name="Sykes S."/>
            <person name="Yandava C."/>
            <person name="Wortman J."/>
            <person name="Nusbaum C."/>
            <person name="Birren B."/>
        </authorList>
    </citation>
    <scope>NUCLEOTIDE SEQUENCE</scope>
    <source>
        <strain evidence="6">ATCC 64411</strain>
    </source>
</reference>
<evidence type="ECO:0000256" key="4">
    <source>
        <dbReference type="ARBA" id="ARBA00023136"/>
    </source>
</evidence>
<evidence type="ECO:0000313" key="6">
    <source>
        <dbReference type="EMBL" id="KLU89466.1"/>
    </source>
</evidence>
<evidence type="ECO:0008006" key="9">
    <source>
        <dbReference type="Google" id="ProtNLM"/>
    </source>
</evidence>
<keyword evidence="4 5" id="KW-0472">Membrane</keyword>
<evidence type="ECO:0000313" key="8">
    <source>
        <dbReference type="Proteomes" id="UP000011715"/>
    </source>
</evidence>
<dbReference type="EMBL" id="ADBL01002041">
    <property type="status" value="NOT_ANNOTATED_CDS"/>
    <property type="molecule type" value="Genomic_DNA"/>
</dbReference>
<reference evidence="7" key="4">
    <citation type="journal article" date="2015" name="G3 (Bethesda)">
        <title>Genome sequences of three phytopathogenic species of the Magnaporthaceae family of fungi.</title>
        <authorList>
            <person name="Okagaki L.H."/>
            <person name="Nunes C.C."/>
            <person name="Sailsbery J."/>
            <person name="Clay B."/>
            <person name="Brown D."/>
            <person name="John T."/>
            <person name="Oh Y."/>
            <person name="Young N."/>
            <person name="Fitzgerald M."/>
            <person name="Haas B.J."/>
            <person name="Zeng Q."/>
            <person name="Young S."/>
            <person name="Adiconis X."/>
            <person name="Fan L."/>
            <person name="Levin J.Z."/>
            <person name="Mitchell T.K."/>
            <person name="Okubara P.A."/>
            <person name="Farman M.L."/>
            <person name="Kohn L.M."/>
            <person name="Birren B."/>
            <person name="Ma L.-J."/>
            <person name="Dean R.A."/>
        </authorList>
    </citation>
    <scope>NUCLEOTIDE SEQUENCE</scope>
    <source>
        <strain evidence="7">ATCC 64411 / 73-15</strain>
    </source>
</reference>
<evidence type="ECO:0000256" key="5">
    <source>
        <dbReference type="SAM" id="Phobius"/>
    </source>
</evidence>
<dbReference type="EnsemblFungi" id="MAPG_08437T0">
    <property type="protein sequence ID" value="MAPG_08437T0"/>
    <property type="gene ID" value="MAPG_08437"/>
</dbReference>
<evidence type="ECO:0000313" key="7">
    <source>
        <dbReference type="EnsemblFungi" id="MAPG_08437T0"/>
    </source>
</evidence>
<reference evidence="6" key="1">
    <citation type="submission" date="2010-05" db="EMBL/GenBank/DDBJ databases">
        <title>The Genome Sequence of Magnaporthe poae strain ATCC 64411.</title>
        <authorList>
            <consortium name="The Broad Institute Genome Sequencing Platform"/>
            <consortium name="Broad Institute Genome Sequencing Center for Infectious Disease"/>
            <person name="Ma L.-J."/>
            <person name="Dead R."/>
            <person name="Young S."/>
            <person name="Zeng Q."/>
            <person name="Koehrsen M."/>
            <person name="Alvarado L."/>
            <person name="Berlin A."/>
            <person name="Chapman S.B."/>
            <person name="Chen Z."/>
            <person name="Freedman E."/>
            <person name="Gellesch M."/>
            <person name="Goldberg J."/>
            <person name="Griggs A."/>
            <person name="Gujja S."/>
            <person name="Heilman E.R."/>
            <person name="Heiman D."/>
            <person name="Hepburn T."/>
            <person name="Howarth C."/>
            <person name="Jen D."/>
            <person name="Larson L."/>
            <person name="Mehta T."/>
            <person name="Neiman D."/>
            <person name="Pearson M."/>
            <person name="Roberts A."/>
            <person name="Saif S."/>
            <person name="Shea T."/>
            <person name="Shenoy N."/>
            <person name="Sisk P."/>
            <person name="Stolte C."/>
            <person name="Sykes S."/>
            <person name="Walk T."/>
            <person name="White J."/>
            <person name="Yandava C."/>
            <person name="Haas B."/>
            <person name="Nusbaum C."/>
            <person name="Birren B."/>
        </authorList>
    </citation>
    <scope>NUCLEOTIDE SEQUENCE</scope>
    <source>
        <strain evidence="6">ATCC 64411</strain>
    </source>
</reference>
<proteinExistence type="predicted"/>
<keyword evidence="2 5" id="KW-0812">Transmembrane</keyword>
<sequence length="488" mass="55915">MDDYMFNSVVEECSSVTETTSYLEIFHYSDPAYNSNEEHPLPMHEFDDFVHRRGRFEPPRLEQGVKLLHGLRLVLQQKAEDPETFAPGVISFTPQQYEAMVRGMRLPFRAIESTAVVGLFFWSAMDQDDADPHMHVIFRKSDVRKKGRTRGWELMLSYSFRTGITSGFAKGTESSDMVEAVRHARHCAAQTGHPFLLPVIILSHSLNPKKGDQKQRDARDWLRRLEHAVTMRDGVQGNEVHAHTLDFDQLNRDLVECHSQVLWMRPQAYLEIIHTFNDGLAAFRNLHFALIPIERGGGPYGELDRLHRNMLGRLDFYRAKLRGINNYASTTLERLQLQRASLSNALAQKESRLSLEIAGQQRRLAHSAKRDSHGMKTLSLFGAIFLPATLVSSIFSTTFFDFQATERSQPVVAASVWVYFAISVPLTLVVVLSWMLWDRRRTRSYAEEDAELEAGIEEMENKIMATTQLRSLTKVRTAFPLMSELLLR</sequence>
<dbReference type="InterPro" id="IPR045863">
    <property type="entry name" value="CorA_TM1_TM2"/>
</dbReference>
<dbReference type="GO" id="GO:0016020">
    <property type="term" value="C:membrane"/>
    <property type="evidence" value="ECO:0007669"/>
    <property type="project" value="UniProtKB-SubCell"/>
</dbReference>
<gene>
    <name evidence="6" type="ORF">MAPG_08437</name>
</gene>
<name>A0A0C4E7C5_MAGP6</name>
<dbReference type="eggNOG" id="ENOG502SS3N">
    <property type="taxonomic scope" value="Eukaryota"/>
</dbReference>
<dbReference type="STRING" id="644358.A0A0C4E7C5"/>
<keyword evidence="3 5" id="KW-1133">Transmembrane helix</keyword>
<organism evidence="7 8">
    <name type="scientific">Magnaporthiopsis poae (strain ATCC 64411 / 73-15)</name>
    <name type="common">Kentucky bluegrass fungus</name>
    <name type="synonym">Magnaporthe poae</name>
    <dbReference type="NCBI Taxonomy" id="644358"/>
    <lineage>
        <taxon>Eukaryota</taxon>
        <taxon>Fungi</taxon>
        <taxon>Dikarya</taxon>
        <taxon>Ascomycota</taxon>
        <taxon>Pezizomycotina</taxon>
        <taxon>Sordariomycetes</taxon>
        <taxon>Sordariomycetidae</taxon>
        <taxon>Magnaporthales</taxon>
        <taxon>Magnaporthaceae</taxon>
        <taxon>Magnaporthiopsis</taxon>
    </lineage>
</organism>
<dbReference type="VEuPathDB" id="FungiDB:MAPG_08437"/>
<dbReference type="AlphaFoldDB" id="A0A0C4E7C5"/>
<dbReference type="OMA" id="QMERDIM"/>
<feature type="transmembrane region" description="Helical" evidence="5">
    <location>
        <begin position="416"/>
        <end position="437"/>
    </location>
</feature>
<reference evidence="8" key="2">
    <citation type="submission" date="2010-05" db="EMBL/GenBank/DDBJ databases">
        <title>The genome sequence of Magnaporthe poae strain ATCC 64411.</title>
        <authorList>
            <person name="Ma L.-J."/>
            <person name="Dead R."/>
            <person name="Young S."/>
            <person name="Zeng Q."/>
            <person name="Koehrsen M."/>
            <person name="Alvarado L."/>
            <person name="Berlin A."/>
            <person name="Chapman S.B."/>
            <person name="Chen Z."/>
            <person name="Freedman E."/>
            <person name="Gellesch M."/>
            <person name="Goldberg J."/>
            <person name="Griggs A."/>
            <person name="Gujja S."/>
            <person name="Heilman E.R."/>
            <person name="Heiman D."/>
            <person name="Hepburn T."/>
            <person name="Howarth C."/>
            <person name="Jen D."/>
            <person name="Larson L."/>
            <person name="Mehta T."/>
            <person name="Neiman D."/>
            <person name="Pearson M."/>
            <person name="Roberts A."/>
            <person name="Saif S."/>
            <person name="Shea T."/>
            <person name="Shenoy N."/>
            <person name="Sisk P."/>
            <person name="Stolte C."/>
            <person name="Sykes S."/>
            <person name="Walk T."/>
            <person name="White J."/>
            <person name="Yandava C."/>
            <person name="Haas B."/>
            <person name="Nusbaum C."/>
            <person name="Birren B."/>
        </authorList>
    </citation>
    <scope>NUCLEOTIDE SEQUENCE [LARGE SCALE GENOMIC DNA]</scope>
    <source>
        <strain evidence="8">ATCC 64411 / 73-15</strain>
    </source>
</reference>
<comment type="subcellular location">
    <subcellularLocation>
        <location evidence="1">Membrane</location>
        <topology evidence="1">Multi-pass membrane protein</topology>
    </subcellularLocation>
</comment>
<protein>
    <recommendedName>
        <fullName evidence="9">CorA family metal ion transporter</fullName>
    </recommendedName>
</protein>
<reference evidence="7" key="5">
    <citation type="submission" date="2015-06" db="UniProtKB">
        <authorList>
            <consortium name="EnsemblFungi"/>
        </authorList>
    </citation>
    <scope>IDENTIFICATION</scope>
    <source>
        <strain evidence="7">ATCC 64411</strain>
    </source>
</reference>
<evidence type="ECO:0000256" key="1">
    <source>
        <dbReference type="ARBA" id="ARBA00004141"/>
    </source>
</evidence>
<dbReference type="Gene3D" id="1.20.58.340">
    <property type="entry name" value="Magnesium transport protein CorA, transmembrane region"/>
    <property type="match status" value="1"/>
</dbReference>
<accession>A0A0C4E7C5</accession>
<dbReference type="EMBL" id="GL876973">
    <property type="protein sequence ID" value="KLU89466.1"/>
    <property type="molecule type" value="Genomic_DNA"/>
</dbReference>
<dbReference type="OrthoDB" id="2830640at2759"/>
<evidence type="ECO:0000256" key="2">
    <source>
        <dbReference type="ARBA" id="ARBA00022692"/>
    </source>
</evidence>
<feature type="transmembrane region" description="Helical" evidence="5">
    <location>
        <begin position="378"/>
        <end position="396"/>
    </location>
</feature>
<evidence type="ECO:0000256" key="3">
    <source>
        <dbReference type="ARBA" id="ARBA00022989"/>
    </source>
</evidence>
<dbReference type="Proteomes" id="UP000011715">
    <property type="component" value="Unassembled WGS sequence"/>
</dbReference>
<dbReference type="SUPFAM" id="SSF144083">
    <property type="entry name" value="Magnesium transport protein CorA, transmembrane region"/>
    <property type="match status" value="1"/>
</dbReference>